<accession>H5X2G2</accession>
<evidence type="ECO:0000256" key="2">
    <source>
        <dbReference type="ARBA" id="ARBA00022723"/>
    </source>
</evidence>
<evidence type="ECO:0000256" key="1">
    <source>
        <dbReference type="ARBA" id="ARBA00022714"/>
    </source>
</evidence>
<dbReference type="InterPro" id="IPR018967">
    <property type="entry name" value="FeS-contain_CDGSH-typ"/>
</dbReference>
<evidence type="ECO:0000313" key="7">
    <source>
        <dbReference type="EMBL" id="EHR49827.1"/>
    </source>
</evidence>
<evidence type="ECO:0000313" key="8">
    <source>
        <dbReference type="Proteomes" id="UP000004926"/>
    </source>
</evidence>
<feature type="compositionally biased region" description="Basic and acidic residues" evidence="5">
    <location>
        <begin position="10"/>
        <end position="21"/>
    </location>
</feature>
<evidence type="ECO:0000256" key="3">
    <source>
        <dbReference type="ARBA" id="ARBA00023004"/>
    </source>
</evidence>
<keyword evidence="3" id="KW-0408">Iron</keyword>
<keyword evidence="8" id="KW-1185">Reference proteome</keyword>
<keyword evidence="1" id="KW-0001">2Fe-2S</keyword>
<dbReference type="InterPro" id="IPR042216">
    <property type="entry name" value="MitoNEET_CISD"/>
</dbReference>
<dbReference type="GO" id="GO:0005737">
    <property type="term" value="C:cytoplasm"/>
    <property type="evidence" value="ECO:0007669"/>
    <property type="project" value="UniProtKB-ARBA"/>
</dbReference>
<feature type="region of interest" description="Disordered" evidence="5">
    <location>
        <begin position="1"/>
        <end position="24"/>
    </location>
</feature>
<organism evidence="7 8">
    <name type="scientific">Saccharomonospora marina XMU15</name>
    <dbReference type="NCBI Taxonomy" id="882083"/>
    <lineage>
        <taxon>Bacteria</taxon>
        <taxon>Bacillati</taxon>
        <taxon>Actinomycetota</taxon>
        <taxon>Actinomycetes</taxon>
        <taxon>Pseudonocardiales</taxon>
        <taxon>Pseudonocardiaceae</taxon>
        <taxon>Saccharomonospora</taxon>
    </lineage>
</organism>
<sequence length="56" mass="6265">MEIRVQPTGEHGREAGGRDDGNGAATVVSERFQVAICACRRSKTYPFCDTSHRRKR</sequence>
<dbReference type="GO" id="GO:0046872">
    <property type="term" value="F:metal ion binding"/>
    <property type="evidence" value="ECO:0007669"/>
    <property type="project" value="UniProtKB-KW"/>
</dbReference>
<gene>
    <name evidence="7" type="ORF">SacmaDRAFT_1551</name>
</gene>
<dbReference type="AlphaFoldDB" id="H5X2G2"/>
<evidence type="ECO:0000256" key="4">
    <source>
        <dbReference type="ARBA" id="ARBA00023014"/>
    </source>
</evidence>
<feature type="domain" description="Iron-binding zinc finger CDGSH type" evidence="6">
    <location>
        <begin position="22"/>
        <end position="56"/>
    </location>
</feature>
<dbReference type="STRING" id="882083.SacmaDRAFT_1551"/>
<protein>
    <submittedName>
        <fullName evidence="7">Iron-binding zinc finger protein, CDGSH type</fullName>
    </submittedName>
</protein>
<keyword evidence="4" id="KW-0411">Iron-sulfur</keyword>
<dbReference type="Gene3D" id="3.40.5.90">
    <property type="entry name" value="CDGSH iron-sulfur domain, mitoNEET-type"/>
    <property type="match status" value="1"/>
</dbReference>
<dbReference type="Pfam" id="PF09360">
    <property type="entry name" value="zf-CDGSH"/>
    <property type="match status" value="1"/>
</dbReference>
<reference evidence="7 8" key="1">
    <citation type="journal article" date="2012" name="Stand. Genomic Sci.">
        <title>Genome sequence of the ocean sediment bacterium Saccharomonospora marina type strain (XMU15(T)).</title>
        <authorList>
            <person name="Klenk H.P."/>
            <person name="Lu M."/>
            <person name="Lucas S."/>
            <person name="Lapidus A."/>
            <person name="Copeland A."/>
            <person name="Pitluck S."/>
            <person name="Goodwin L.A."/>
            <person name="Han C."/>
            <person name="Tapia R."/>
            <person name="Brambilla E.M."/>
            <person name="Potter G."/>
            <person name="Land M."/>
            <person name="Ivanova N."/>
            <person name="Rohde M."/>
            <person name="Goker M."/>
            <person name="Detter J.C."/>
            <person name="Li W.J."/>
            <person name="Kyrpides N.C."/>
            <person name="Woyke T."/>
        </authorList>
    </citation>
    <scope>NUCLEOTIDE SEQUENCE [LARGE SCALE GENOMIC DNA]</scope>
    <source>
        <strain evidence="7 8">XMU15</strain>
    </source>
</reference>
<proteinExistence type="predicted"/>
<dbReference type="EMBL" id="CM001439">
    <property type="protein sequence ID" value="EHR49827.1"/>
    <property type="molecule type" value="Genomic_DNA"/>
</dbReference>
<dbReference type="Proteomes" id="UP000004926">
    <property type="component" value="Chromosome"/>
</dbReference>
<evidence type="ECO:0000256" key="5">
    <source>
        <dbReference type="SAM" id="MobiDB-lite"/>
    </source>
</evidence>
<dbReference type="SMART" id="SM00704">
    <property type="entry name" value="ZnF_CDGSH"/>
    <property type="match status" value="1"/>
</dbReference>
<evidence type="ECO:0000259" key="6">
    <source>
        <dbReference type="SMART" id="SM00704"/>
    </source>
</evidence>
<dbReference type="HOGENOM" id="CLU_3011637_0_0_11"/>
<name>H5X2G2_9PSEU</name>
<dbReference type="GO" id="GO:0051537">
    <property type="term" value="F:2 iron, 2 sulfur cluster binding"/>
    <property type="evidence" value="ECO:0007669"/>
    <property type="project" value="UniProtKB-KW"/>
</dbReference>
<keyword evidence="2" id="KW-0479">Metal-binding</keyword>